<sequence>MALITREQVAAAYAALATLDRPRMLEMWHEDMRWLVPGHNPLSGWKNNVDEFMGFMSAVGRLSDNSFRMDTVVVNLTDDSSADVTRNTGHRAGDLNRQLDIDVIHWMRWRDGKVYEARGAIFGDGTAQYDAFWS</sequence>
<dbReference type="InterPro" id="IPR032710">
    <property type="entry name" value="NTF2-like_dom_sf"/>
</dbReference>
<proteinExistence type="predicted"/>
<evidence type="ECO:0000313" key="3">
    <source>
        <dbReference type="Proteomes" id="UP000516369"/>
    </source>
</evidence>
<accession>A0A7H1MYL2</accession>
<feature type="domain" description="SnoaL-like" evidence="1">
    <location>
        <begin position="9"/>
        <end position="116"/>
    </location>
</feature>
<evidence type="ECO:0000259" key="1">
    <source>
        <dbReference type="Pfam" id="PF12680"/>
    </source>
</evidence>
<protein>
    <submittedName>
        <fullName evidence="2">Nuclear transport factor 2 family protein</fullName>
    </submittedName>
</protein>
<organism evidence="2 3">
    <name type="scientific">Defluviicoccus vanus</name>
    <dbReference type="NCBI Taxonomy" id="111831"/>
    <lineage>
        <taxon>Bacteria</taxon>
        <taxon>Pseudomonadati</taxon>
        <taxon>Pseudomonadota</taxon>
        <taxon>Alphaproteobacteria</taxon>
        <taxon>Rhodospirillales</taxon>
        <taxon>Rhodospirillaceae</taxon>
        <taxon>Defluviicoccus</taxon>
    </lineage>
</organism>
<dbReference type="SUPFAM" id="SSF54427">
    <property type="entry name" value="NTF2-like"/>
    <property type="match status" value="1"/>
</dbReference>
<dbReference type="Gene3D" id="3.10.450.50">
    <property type="match status" value="1"/>
</dbReference>
<reference evidence="2 3" key="1">
    <citation type="submission" date="2020-05" db="EMBL/GenBank/DDBJ databases">
        <title>Complete closed genome sequence of Defluviicoccus vanus.</title>
        <authorList>
            <person name="Bessarab I."/>
            <person name="Arumugam K."/>
            <person name="Maszenan A.M."/>
            <person name="Seviour R.J."/>
            <person name="Williams R.B."/>
        </authorList>
    </citation>
    <scope>NUCLEOTIDE SEQUENCE [LARGE SCALE GENOMIC DNA]</scope>
    <source>
        <strain evidence="2 3">Ben 114</strain>
    </source>
</reference>
<dbReference type="KEGG" id="dvn:HQ394_03160"/>
<dbReference type="Pfam" id="PF12680">
    <property type="entry name" value="SnoaL_2"/>
    <property type="match status" value="1"/>
</dbReference>
<dbReference type="Proteomes" id="UP000516369">
    <property type="component" value="Chromosome"/>
</dbReference>
<name>A0A7H1MYL2_9PROT</name>
<keyword evidence="3" id="KW-1185">Reference proteome</keyword>
<dbReference type="InterPro" id="IPR037401">
    <property type="entry name" value="SnoaL-like"/>
</dbReference>
<dbReference type="AlphaFoldDB" id="A0A7H1MYL2"/>
<evidence type="ECO:0000313" key="2">
    <source>
        <dbReference type="EMBL" id="QNT68548.1"/>
    </source>
</evidence>
<dbReference type="EMBL" id="CP053923">
    <property type="protein sequence ID" value="QNT68548.1"/>
    <property type="molecule type" value="Genomic_DNA"/>
</dbReference>
<dbReference type="RefSeq" id="WP_190261987.1">
    <property type="nucleotide sequence ID" value="NZ_CP053923.1"/>
</dbReference>
<gene>
    <name evidence="2" type="ORF">HQ394_03160</name>
</gene>